<dbReference type="AlphaFoldDB" id="A0A975BIL8"/>
<protein>
    <submittedName>
        <fullName evidence="3">DnaJ domain-containing protein</fullName>
    </submittedName>
</protein>
<feature type="domain" description="J" evidence="2">
    <location>
        <begin position="3"/>
        <end position="62"/>
    </location>
</feature>
<dbReference type="PANTHER" id="PTHR44145">
    <property type="entry name" value="DNAJ HOMOLOG SUBFAMILY A MEMBER 3, MITOCHONDRIAL"/>
    <property type="match status" value="1"/>
</dbReference>
<dbReference type="SMART" id="SM00271">
    <property type="entry name" value="DnaJ"/>
    <property type="match status" value="1"/>
</dbReference>
<reference evidence="3" key="1">
    <citation type="journal article" date="2021" name="Microb. Physiol.">
        <title>Proteogenomic Insights into the Physiology of Marine, Sulfate-Reducing, Filamentous Desulfonema limicola and Desulfonema magnum.</title>
        <authorList>
            <person name="Schnaars V."/>
            <person name="Wohlbrand L."/>
            <person name="Scheve S."/>
            <person name="Hinrichs C."/>
            <person name="Reinhardt R."/>
            <person name="Rabus R."/>
        </authorList>
    </citation>
    <scope>NUCLEOTIDE SEQUENCE</scope>
    <source>
        <strain evidence="3">4be13</strain>
    </source>
</reference>
<dbReference type="Pfam" id="PF00226">
    <property type="entry name" value="DnaJ"/>
    <property type="match status" value="1"/>
</dbReference>
<dbReference type="SUPFAM" id="SSF46565">
    <property type="entry name" value="Chaperone J-domain"/>
    <property type="match status" value="1"/>
</dbReference>
<proteinExistence type="predicted"/>
<dbReference type="CDD" id="cd06257">
    <property type="entry name" value="DnaJ"/>
    <property type="match status" value="1"/>
</dbReference>
<organism evidence="3 4">
    <name type="scientific">Desulfonema magnum</name>
    <dbReference type="NCBI Taxonomy" id="45655"/>
    <lineage>
        <taxon>Bacteria</taxon>
        <taxon>Pseudomonadati</taxon>
        <taxon>Thermodesulfobacteriota</taxon>
        <taxon>Desulfobacteria</taxon>
        <taxon>Desulfobacterales</taxon>
        <taxon>Desulfococcaceae</taxon>
        <taxon>Desulfonema</taxon>
    </lineage>
</organism>
<dbReference type="EMBL" id="CP061800">
    <property type="protein sequence ID" value="QTA86016.1"/>
    <property type="molecule type" value="Genomic_DNA"/>
</dbReference>
<dbReference type="KEGG" id="dmm:dnm_020340"/>
<accession>A0A975BIL8</accession>
<gene>
    <name evidence="3" type="ORF">dnm_020340</name>
</gene>
<dbReference type="InterPro" id="IPR051938">
    <property type="entry name" value="Apopto_cytoskel_mod"/>
</dbReference>
<sequence>MLTHYLTLGLSLDASDEDIRNSYLQLVKKYTPEKEPERFRQVTEAYEAIKDERNRIMGKIFGGLAARDYADALVSLGKAKEIRRRRVGLKELFQAEKKGG</sequence>
<name>A0A975BIL8_9BACT</name>
<keyword evidence="4" id="KW-1185">Reference proteome</keyword>
<evidence type="ECO:0000259" key="2">
    <source>
        <dbReference type="PROSITE" id="PS50076"/>
    </source>
</evidence>
<evidence type="ECO:0000313" key="3">
    <source>
        <dbReference type="EMBL" id="QTA86016.1"/>
    </source>
</evidence>
<dbReference type="InterPro" id="IPR036869">
    <property type="entry name" value="J_dom_sf"/>
</dbReference>
<keyword evidence="1" id="KW-0143">Chaperone</keyword>
<dbReference type="InterPro" id="IPR001623">
    <property type="entry name" value="DnaJ_domain"/>
</dbReference>
<dbReference type="Gene3D" id="1.10.287.110">
    <property type="entry name" value="DnaJ domain"/>
    <property type="match status" value="1"/>
</dbReference>
<dbReference type="RefSeq" id="WP_207681834.1">
    <property type="nucleotide sequence ID" value="NZ_CP061800.1"/>
</dbReference>
<evidence type="ECO:0000256" key="1">
    <source>
        <dbReference type="ARBA" id="ARBA00023186"/>
    </source>
</evidence>
<dbReference type="PANTHER" id="PTHR44145:SF3">
    <property type="entry name" value="DNAJ HOMOLOG SUBFAMILY A MEMBER 3, MITOCHONDRIAL"/>
    <property type="match status" value="1"/>
</dbReference>
<evidence type="ECO:0000313" key="4">
    <source>
        <dbReference type="Proteomes" id="UP000663722"/>
    </source>
</evidence>
<dbReference type="PROSITE" id="PS50076">
    <property type="entry name" value="DNAJ_2"/>
    <property type="match status" value="1"/>
</dbReference>
<dbReference type="PRINTS" id="PR00625">
    <property type="entry name" value="JDOMAIN"/>
</dbReference>
<dbReference type="Proteomes" id="UP000663722">
    <property type="component" value="Chromosome"/>
</dbReference>